<keyword evidence="1 2" id="KW-0732">Signal</keyword>
<dbReference type="PROSITE" id="PS50927">
    <property type="entry name" value="BULB_LECTIN"/>
    <property type="match status" value="3"/>
</dbReference>
<keyword evidence="4" id="KW-0430">Lectin</keyword>
<dbReference type="Gene3D" id="2.90.10.30">
    <property type="match status" value="1"/>
</dbReference>
<dbReference type="Gene3D" id="3.40.390.10">
    <property type="entry name" value="Collagenase (Catalytic Domain)"/>
    <property type="match status" value="1"/>
</dbReference>
<accession>A0A1I5FCM8</accession>
<keyword evidence="5" id="KW-1185">Reference proteome</keyword>
<feature type="domain" description="Bulb-type lectin" evidence="3">
    <location>
        <begin position="469"/>
        <end position="576"/>
    </location>
</feature>
<dbReference type="OrthoDB" id="3758789at2"/>
<dbReference type="InterPro" id="IPR036426">
    <property type="entry name" value="Bulb-type_lectin_dom_sf"/>
</dbReference>
<dbReference type="PANTHER" id="PTHR47976">
    <property type="entry name" value="G-TYPE LECTIN S-RECEPTOR-LIKE SERINE/THREONINE-PROTEIN KINASE SD2-5"/>
    <property type="match status" value="1"/>
</dbReference>
<dbReference type="Gene3D" id="2.90.10.10">
    <property type="entry name" value="Bulb-type lectin domain"/>
    <property type="match status" value="5"/>
</dbReference>
<evidence type="ECO:0000256" key="1">
    <source>
        <dbReference type="ARBA" id="ARBA00022729"/>
    </source>
</evidence>
<dbReference type="RefSeq" id="WP_075013424.1">
    <property type="nucleotide sequence ID" value="NZ_FOWE01000004.1"/>
</dbReference>
<dbReference type="InterPro" id="IPR051343">
    <property type="entry name" value="G-type_lectin_kinases/EP1-like"/>
</dbReference>
<dbReference type="PANTHER" id="PTHR47976:SF115">
    <property type="entry name" value="RECEPTOR-LIKE SERINE_THREONINE-PROTEIN KINASE"/>
    <property type="match status" value="1"/>
</dbReference>
<dbReference type="Proteomes" id="UP000183642">
    <property type="component" value="Unassembled WGS sequence"/>
</dbReference>
<feature type="domain" description="Bulb-type lectin" evidence="3">
    <location>
        <begin position="690"/>
        <end position="797"/>
    </location>
</feature>
<organism evidence="4 5">
    <name type="scientific">Geodermatophilus obscurus</name>
    <dbReference type="NCBI Taxonomy" id="1861"/>
    <lineage>
        <taxon>Bacteria</taxon>
        <taxon>Bacillati</taxon>
        <taxon>Actinomycetota</taxon>
        <taxon>Actinomycetes</taxon>
        <taxon>Geodermatophilales</taxon>
        <taxon>Geodermatophilaceae</taxon>
        <taxon>Geodermatophilus</taxon>
    </lineage>
</organism>
<dbReference type="CDD" id="cd00028">
    <property type="entry name" value="B_lectin"/>
    <property type="match status" value="2"/>
</dbReference>
<reference evidence="5" key="1">
    <citation type="submission" date="2016-10" db="EMBL/GenBank/DDBJ databases">
        <authorList>
            <person name="Varghese N."/>
            <person name="Submissions S."/>
        </authorList>
    </citation>
    <scope>NUCLEOTIDE SEQUENCE [LARGE SCALE GENOMIC DNA]</scope>
    <source>
        <strain evidence="5">DSM 43161</strain>
    </source>
</reference>
<dbReference type="GO" id="GO:0030246">
    <property type="term" value="F:carbohydrate binding"/>
    <property type="evidence" value="ECO:0007669"/>
    <property type="project" value="UniProtKB-KW"/>
</dbReference>
<evidence type="ECO:0000259" key="3">
    <source>
        <dbReference type="PROSITE" id="PS50927"/>
    </source>
</evidence>
<proteinExistence type="predicted"/>
<evidence type="ECO:0000256" key="2">
    <source>
        <dbReference type="SAM" id="SignalP"/>
    </source>
</evidence>
<dbReference type="InterPro" id="IPR006311">
    <property type="entry name" value="TAT_signal"/>
</dbReference>
<gene>
    <name evidence="4" type="ORF">SAMN05660359_02091</name>
</gene>
<dbReference type="AlphaFoldDB" id="A0A1I5FCM8"/>
<dbReference type="EMBL" id="FOWE01000004">
    <property type="protein sequence ID" value="SFO21393.1"/>
    <property type="molecule type" value="Genomic_DNA"/>
</dbReference>
<evidence type="ECO:0000313" key="4">
    <source>
        <dbReference type="EMBL" id="SFO21393.1"/>
    </source>
</evidence>
<protein>
    <submittedName>
        <fullName evidence="4">D-mannose binding lectin</fullName>
    </submittedName>
</protein>
<dbReference type="InterPro" id="IPR001480">
    <property type="entry name" value="Bulb-type_lectin_dom"/>
</dbReference>
<sequence>MPHVSRRRRSLLPAVAVVATVAATIVLVPSTAGAEEELPAGTTVTGELVQLVTEHADPEDAPEHAEELVSFIDTGEGESVRVDTEDVAEVPPGATVEVVLGGEVRDPAGDGLEPAREVLAAEVTEQPATAPATTGVTNQVTAVLVATPTLRPDGTTAQQLVDHVNGPVADFWSSQSDGAVRVRATAGRTGWVETSRSCSDPVGMWSDVAAEVGFTRGPGRHLLLYVPGYPTGMPECSYGLAELGAAPGAGGYLYVREVDTSVLAHELGHNLGLGHSSLRQCDRAVDGGTCAVVPYEDYYDVMGASWGQVGSLNVAQAARIGLLAPGAQRTVSTTTPTATHTLAPVSGRTGTRALRLADPSGAVTWLEYRPAAGRDAWLGSDGDNWLGLQPGVLLRRAGTGLDDTSLLLDATPSAQADWLQDLQTALPVGQPVRVGPFTLTVQALAAGSATVRVTTPTPAPPSTPSPNGGRVMSAGQVLTAGQALRSANGRYRLDVQADGDLVVRAPDRRVLWATGSRGTAARLTLRSDGELVLSSGSRSLWQSRTAGRGAVRLELRDDGDLRLVRTDGSVVWSTGRDTPDRLRPGMSLTGGQALVSGDGRYRAAFQADGNLVVYGPGGRVIWASGSSVGNGRFTLQTDGNLVVSRRDGRPVWDSRTWGVAPAKLVMRNDGDLVLYRTDGRRAWSTGRDTPDRLRAPQFLSADQAIVSPNGRYRATTQSDGNLVVYAGSRAVWASHRYGSGVRLHMQPDGNLVSYAADGRAIWSTGTWRSPGAVAVLRDDGRLTLLANGRTVWSSPADPRR</sequence>
<name>A0A1I5FCM8_9ACTN</name>
<feature type="signal peptide" evidence="2">
    <location>
        <begin position="1"/>
        <end position="34"/>
    </location>
</feature>
<dbReference type="SUPFAM" id="SSF55486">
    <property type="entry name" value="Metalloproteases ('zincins'), catalytic domain"/>
    <property type="match status" value="1"/>
</dbReference>
<evidence type="ECO:0000313" key="5">
    <source>
        <dbReference type="Proteomes" id="UP000183642"/>
    </source>
</evidence>
<dbReference type="InterPro" id="IPR024079">
    <property type="entry name" value="MetalloPept_cat_dom_sf"/>
</dbReference>
<dbReference type="SUPFAM" id="SSF51110">
    <property type="entry name" value="alpha-D-mannose-specific plant lectins"/>
    <property type="match status" value="4"/>
</dbReference>
<dbReference type="SMART" id="SM00108">
    <property type="entry name" value="B_lectin"/>
    <property type="match status" value="3"/>
</dbReference>
<feature type="domain" description="Bulb-type lectin" evidence="3">
    <location>
        <begin position="579"/>
        <end position="687"/>
    </location>
</feature>
<dbReference type="PROSITE" id="PS51318">
    <property type="entry name" value="TAT"/>
    <property type="match status" value="1"/>
</dbReference>
<dbReference type="GO" id="GO:0008237">
    <property type="term" value="F:metallopeptidase activity"/>
    <property type="evidence" value="ECO:0007669"/>
    <property type="project" value="InterPro"/>
</dbReference>
<feature type="chain" id="PRO_5010351140" evidence="2">
    <location>
        <begin position="35"/>
        <end position="800"/>
    </location>
</feature>